<dbReference type="SUPFAM" id="SSF52540">
    <property type="entry name" value="P-loop containing nucleoside triphosphate hydrolases"/>
    <property type="match status" value="1"/>
</dbReference>
<dbReference type="AlphaFoldDB" id="A0A9P5MSJ9"/>
<reference evidence="2" key="1">
    <citation type="submission" date="2019-10" db="EMBL/GenBank/DDBJ databases">
        <authorList>
            <consortium name="DOE Joint Genome Institute"/>
            <person name="Kuo A."/>
            <person name="Miyauchi S."/>
            <person name="Kiss E."/>
            <person name="Drula E."/>
            <person name="Kohler A."/>
            <person name="Sanchez-Garcia M."/>
            <person name="Andreopoulos B."/>
            <person name="Barry K.W."/>
            <person name="Bonito G."/>
            <person name="Buee M."/>
            <person name="Carver A."/>
            <person name="Chen C."/>
            <person name="Cichocki N."/>
            <person name="Clum A."/>
            <person name="Culley D."/>
            <person name="Crous P.W."/>
            <person name="Fauchery L."/>
            <person name="Girlanda M."/>
            <person name="Hayes R."/>
            <person name="Keri Z."/>
            <person name="LaButti K."/>
            <person name="Lipzen A."/>
            <person name="Lombard V."/>
            <person name="Magnuson J."/>
            <person name="Maillard F."/>
            <person name="Morin E."/>
            <person name="Murat C."/>
            <person name="Nolan M."/>
            <person name="Ohm R."/>
            <person name="Pangilinan J."/>
            <person name="Pereira M."/>
            <person name="Perotto S."/>
            <person name="Peter M."/>
            <person name="Riley R."/>
            <person name="Sitrit Y."/>
            <person name="Stielow B."/>
            <person name="Szollosi G."/>
            <person name="Zifcakova L."/>
            <person name="Stursova M."/>
            <person name="Spatafora J.W."/>
            <person name="Tedersoo L."/>
            <person name="Vaario L.-M."/>
            <person name="Yamada A."/>
            <person name="Yan M."/>
            <person name="Wang P."/>
            <person name="Xu J."/>
            <person name="Bruns T."/>
            <person name="Baldrian P."/>
            <person name="Vilgalys R."/>
            <person name="Henrissat B."/>
            <person name="Grigoriev I.V."/>
            <person name="Hibbett D."/>
            <person name="Nagy L.G."/>
            <person name="Martin F.M."/>
        </authorList>
    </citation>
    <scope>NUCLEOTIDE SEQUENCE</scope>
    <source>
        <strain evidence="2">Prilba</strain>
    </source>
</reference>
<dbReference type="OrthoDB" id="2143434at2759"/>
<dbReference type="Proteomes" id="UP000759537">
    <property type="component" value="Unassembled WGS sequence"/>
</dbReference>
<feature type="domain" description="AAA-ATPase-like" evidence="1">
    <location>
        <begin position="34"/>
        <end position="253"/>
    </location>
</feature>
<dbReference type="PANTHER" id="PTHR34825:SF1">
    <property type="entry name" value="AAA-ATPASE-LIKE DOMAIN-CONTAINING PROTEIN"/>
    <property type="match status" value="1"/>
</dbReference>
<reference evidence="2" key="2">
    <citation type="journal article" date="2020" name="Nat. Commun.">
        <title>Large-scale genome sequencing of mycorrhizal fungi provides insights into the early evolution of symbiotic traits.</title>
        <authorList>
            <person name="Miyauchi S."/>
            <person name="Kiss E."/>
            <person name="Kuo A."/>
            <person name="Drula E."/>
            <person name="Kohler A."/>
            <person name="Sanchez-Garcia M."/>
            <person name="Morin E."/>
            <person name="Andreopoulos B."/>
            <person name="Barry K.W."/>
            <person name="Bonito G."/>
            <person name="Buee M."/>
            <person name="Carver A."/>
            <person name="Chen C."/>
            <person name="Cichocki N."/>
            <person name="Clum A."/>
            <person name="Culley D."/>
            <person name="Crous P.W."/>
            <person name="Fauchery L."/>
            <person name="Girlanda M."/>
            <person name="Hayes R.D."/>
            <person name="Keri Z."/>
            <person name="LaButti K."/>
            <person name="Lipzen A."/>
            <person name="Lombard V."/>
            <person name="Magnuson J."/>
            <person name="Maillard F."/>
            <person name="Murat C."/>
            <person name="Nolan M."/>
            <person name="Ohm R.A."/>
            <person name="Pangilinan J."/>
            <person name="Pereira M.F."/>
            <person name="Perotto S."/>
            <person name="Peter M."/>
            <person name="Pfister S."/>
            <person name="Riley R."/>
            <person name="Sitrit Y."/>
            <person name="Stielow J.B."/>
            <person name="Szollosi G."/>
            <person name="Zifcakova L."/>
            <person name="Stursova M."/>
            <person name="Spatafora J.W."/>
            <person name="Tedersoo L."/>
            <person name="Vaario L.M."/>
            <person name="Yamada A."/>
            <person name="Yan M."/>
            <person name="Wang P."/>
            <person name="Xu J."/>
            <person name="Bruns T."/>
            <person name="Baldrian P."/>
            <person name="Vilgalys R."/>
            <person name="Dunand C."/>
            <person name="Henrissat B."/>
            <person name="Grigoriev I.V."/>
            <person name="Hibbett D."/>
            <person name="Nagy L.G."/>
            <person name="Martin F.M."/>
        </authorList>
    </citation>
    <scope>NUCLEOTIDE SEQUENCE</scope>
    <source>
        <strain evidence="2">Prilba</strain>
    </source>
</reference>
<sequence length="462" mass="51932">MTSQPSSKSPRRVVSGGDGRVVVQRGVCSGPICFSQFEDAQATFVDKTLAIEAFLRDRGSHHLILRPRRCGKSYTLSMIEEFLQRPLKSGSSVGNITTSQFAGTAITEHNDLVSKHFQQHPVLYIDLKDVTGTTFKDMLTCFDSMILALLPTLTAPYSDIPEDEFCKSLCAPGALQRRRDSALMIISQELRRVYDRPVVVLIDDYDSPMHCAIEHGFSSDANYFFLAVFSSLLRGNDAVCNSMMTGLYRIAISGWPSLHHIEIFPMHAEDDRYANLFLFTEKEVEILCNSHDRLSIELLQPHYNGYTATCNSGLVKLYNPSSVVSALQAGSISNFWVETGRYVPLSRALRRASKGFRDNIDLLLMRGGLELEIDEHVDYLSYDTISDSGLWGLLYYTGFLTIESVVNRSNSVYSFRIPNSEVTSEWQKWVKKHLDANITTSPIANLKENVEGLQIFMTALLR</sequence>
<dbReference type="InterPro" id="IPR027417">
    <property type="entry name" value="P-loop_NTPase"/>
</dbReference>
<protein>
    <recommendedName>
        <fullName evidence="1">AAA-ATPase-like domain-containing protein</fullName>
    </recommendedName>
</protein>
<gene>
    <name evidence="2" type="ORF">DFH94DRAFT_854933</name>
</gene>
<dbReference type="PANTHER" id="PTHR34825">
    <property type="entry name" value="CONSERVED PROTEIN, WITH A WEAK D-GALACTARATE DEHYDRATASE/ALTRONATE HYDROLASE DOMAIN"/>
    <property type="match status" value="1"/>
</dbReference>
<evidence type="ECO:0000259" key="1">
    <source>
        <dbReference type="Pfam" id="PF09820"/>
    </source>
</evidence>
<keyword evidence="3" id="KW-1185">Reference proteome</keyword>
<comment type="caution">
    <text evidence="2">The sequence shown here is derived from an EMBL/GenBank/DDBJ whole genome shotgun (WGS) entry which is preliminary data.</text>
</comment>
<dbReference type="EMBL" id="WHVB01000013">
    <property type="protein sequence ID" value="KAF8477699.1"/>
    <property type="molecule type" value="Genomic_DNA"/>
</dbReference>
<dbReference type="InterPro" id="IPR018631">
    <property type="entry name" value="AAA-ATPase-like_dom"/>
</dbReference>
<accession>A0A9P5MSJ9</accession>
<evidence type="ECO:0000313" key="2">
    <source>
        <dbReference type="EMBL" id="KAF8477699.1"/>
    </source>
</evidence>
<dbReference type="Pfam" id="PF09820">
    <property type="entry name" value="AAA-ATPase_like"/>
    <property type="match status" value="1"/>
</dbReference>
<organism evidence="2 3">
    <name type="scientific">Russula ochroleuca</name>
    <dbReference type="NCBI Taxonomy" id="152965"/>
    <lineage>
        <taxon>Eukaryota</taxon>
        <taxon>Fungi</taxon>
        <taxon>Dikarya</taxon>
        <taxon>Basidiomycota</taxon>
        <taxon>Agaricomycotina</taxon>
        <taxon>Agaricomycetes</taxon>
        <taxon>Russulales</taxon>
        <taxon>Russulaceae</taxon>
        <taxon>Russula</taxon>
    </lineage>
</organism>
<evidence type="ECO:0000313" key="3">
    <source>
        <dbReference type="Proteomes" id="UP000759537"/>
    </source>
</evidence>
<name>A0A9P5MSJ9_9AGAM</name>
<proteinExistence type="predicted"/>